<name>A0A5C3QVB4_9AGAR</name>
<feature type="non-terminal residue" evidence="1">
    <location>
        <position position="1"/>
    </location>
</feature>
<proteinExistence type="predicted"/>
<evidence type="ECO:0000313" key="2">
    <source>
        <dbReference type="Proteomes" id="UP000305067"/>
    </source>
</evidence>
<evidence type="ECO:0000313" key="1">
    <source>
        <dbReference type="EMBL" id="TFL02274.1"/>
    </source>
</evidence>
<protein>
    <submittedName>
        <fullName evidence="1">Uncharacterized protein</fullName>
    </submittedName>
</protein>
<dbReference type="OrthoDB" id="2786563at2759"/>
<gene>
    <name evidence="1" type="ORF">BDV98DRAFT_618396</name>
</gene>
<dbReference type="AlphaFoldDB" id="A0A5C3QVB4"/>
<sequence length="115" mass="12827">NLTATLTRLEILSICFTSDIYPIKSTQIALAPRHFEDHAYSRSSRPSTAFPIPPRSRQQVSPFSIPSGFSSSSVLLVSKQWMRVAAPLLYHDIVLRSSAQAQALTRALTRHKEFG</sequence>
<keyword evidence="2" id="KW-1185">Reference proteome</keyword>
<dbReference type="Proteomes" id="UP000305067">
    <property type="component" value="Unassembled WGS sequence"/>
</dbReference>
<organism evidence="1 2">
    <name type="scientific">Pterulicium gracile</name>
    <dbReference type="NCBI Taxonomy" id="1884261"/>
    <lineage>
        <taxon>Eukaryota</taxon>
        <taxon>Fungi</taxon>
        <taxon>Dikarya</taxon>
        <taxon>Basidiomycota</taxon>
        <taxon>Agaricomycotina</taxon>
        <taxon>Agaricomycetes</taxon>
        <taxon>Agaricomycetidae</taxon>
        <taxon>Agaricales</taxon>
        <taxon>Pleurotineae</taxon>
        <taxon>Pterulaceae</taxon>
        <taxon>Pterulicium</taxon>
    </lineage>
</organism>
<accession>A0A5C3QVB4</accession>
<dbReference type="EMBL" id="ML178823">
    <property type="protein sequence ID" value="TFL02274.1"/>
    <property type="molecule type" value="Genomic_DNA"/>
</dbReference>
<reference evidence="1 2" key="1">
    <citation type="journal article" date="2019" name="Nat. Ecol. Evol.">
        <title>Megaphylogeny resolves global patterns of mushroom evolution.</title>
        <authorList>
            <person name="Varga T."/>
            <person name="Krizsan K."/>
            <person name="Foldi C."/>
            <person name="Dima B."/>
            <person name="Sanchez-Garcia M."/>
            <person name="Sanchez-Ramirez S."/>
            <person name="Szollosi G.J."/>
            <person name="Szarkandi J.G."/>
            <person name="Papp V."/>
            <person name="Albert L."/>
            <person name="Andreopoulos W."/>
            <person name="Angelini C."/>
            <person name="Antonin V."/>
            <person name="Barry K.W."/>
            <person name="Bougher N.L."/>
            <person name="Buchanan P."/>
            <person name="Buyck B."/>
            <person name="Bense V."/>
            <person name="Catcheside P."/>
            <person name="Chovatia M."/>
            <person name="Cooper J."/>
            <person name="Damon W."/>
            <person name="Desjardin D."/>
            <person name="Finy P."/>
            <person name="Geml J."/>
            <person name="Haridas S."/>
            <person name="Hughes K."/>
            <person name="Justo A."/>
            <person name="Karasinski D."/>
            <person name="Kautmanova I."/>
            <person name="Kiss B."/>
            <person name="Kocsube S."/>
            <person name="Kotiranta H."/>
            <person name="LaButti K.M."/>
            <person name="Lechner B.E."/>
            <person name="Liimatainen K."/>
            <person name="Lipzen A."/>
            <person name="Lukacs Z."/>
            <person name="Mihaltcheva S."/>
            <person name="Morgado L.N."/>
            <person name="Niskanen T."/>
            <person name="Noordeloos M.E."/>
            <person name="Ohm R.A."/>
            <person name="Ortiz-Santana B."/>
            <person name="Ovrebo C."/>
            <person name="Racz N."/>
            <person name="Riley R."/>
            <person name="Savchenko A."/>
            <person name="Shiryaev A."/>
            <person name="Soop K."/>
            <person name="Spirin V."/>
            <person name="Szebenyi C."/>
            <person name="Tomsovsky M."/>
            <person name="Tulloss R.E."/>
            <person name="Uehling J."/>
            <person name="Grigoriev I.V."/>
            <person name="Vagvolgyi C."/>
            <person name="Papp T."/>
            <person name="Martin F.M."/>
            <person name="Miettinen O."/>
            <person name="Hibbett D.S."/>
            <person name="Nagy L.G."/>
        </authorList>
    </citation>
    <scope>NUCLEOTIDE SEQUENCE [LARGE SCALE GENOMIC DNA]</scope>
    <source>
        <strain evidence="1 2">CBS 309.79</strain>
    </source>
</reference>